<sequence length="110" mass="12158">MWPKFSLATRGLNPIRPYFYHTAAVLYAADGCDHLNCHGSPFLVVIIGAYGEDDFRWVNVYSSATGVWTTSSSIQLEAYIEERPSLLAGDALYFNVQQGQSTTWRGGACS</sequence>
<accession>A0AAQ3UVR7</accession>
<dbReference type="Proteomes" id="UP001341281">
    <property type="component" value="Chromosome 10"/>
</dbReference>
<dbReference type="EMBL" id="CP144754">
    <property type="protein sequence ID" value="WVZ98554.1"/>
    <property type="molecule type" value="Genomic_DNA"/>
</dbReference>
<evidence type="ECO:0000313" key="1">
    <source>
        <dbReference type="EMBL" id="WVZ98554.1"/>
    </source>
</evidence>
<protein>
    <submittedName>
        <fullName evidence="1">Uncharacterized protein</fullName>
    </submittedName>
</protein>
<proteinExistence type="predicted"/>
<evidence type="ECO:0000313" key="2">
    <source>
        <dbReference type="Proteomes" id="UP001341281"/>
    </source>
</evidence>
<dbReference type="PANTHER" id="PTHR33186:SF15">
    <property type="entry name" value="OS06G0249850 PROTEIN"/>
    <property type="match status" value="1"/>
</dbReference>
<dbReference type="AlphaFoldDB" id="A0AAQ3UVR7"/>
<organism evidence="1 2">
    <name type="scientific">Paspalum notatum var. saurae</name>
    <dbReference type="NCBI Taxonomy" id="547442"/>
    <lineage>
        <taxon>Eukaryota</taxon>
        <taxon>Viridiplantae</taxon>
        <taxon>Streptophyta</taxon>
        <taxon>Embryophyta</taxon>
        <taxon>Tracheophyta</taxon>
        <taxon>Spermatophyta</taxon>
        <taxon>Magnoliopsida</taxon>
        <taxon>Liliopsida</taxon>
        <taxon>Poales</taxon>
        <taxon>Poaceae</taxon>
        <taxon>PACMAD clade</taxon>
        <taxon>Panicoideae</taxon>
        <taxon>Andropogonodae</taxon>
        <taxon>Paspaleae</taxon>
        <taxon>Paspalinae</taxon>
        <taxon>Paspalum</taxon>
    </lineage>
</organism>
<name>A0AAQ3UVR7_PASNO</name>
<dbReference type="PANTHER" id="PTHR33186">
    <property type="entry name" value="OS10G0136150 PROTEIN-RELATED"/>
    <property type="match status" value="1"/>
</dbReference>
<reference evidence="1 2" key="1">
    <citation type="submission" date="2024-02" db="EMBL/GenBank/DDBJ databases">
        <title>High-quality chromosome-scale genome assembly of Pensacola bahiagrass (Paspalum notatum Flugge var. saurae).</title>
        <authorList>
            <person name="Vega J.M."/>
            <person name="Podio M."/>
            <person name="Orjuela J."/>
            <person name="Siena L.A."/>
            <person name="Pessino S.C."/>
            <person name="Combes M.C."/>
            <person name="Mariac C."/>
            <person name="Albertini E."/>
            <person name="Pupilli F."/>
            <person name="Ortiz J.P.A."/>
            <person name="Leblanc O."/>
        </authorList>
    </citation>
    <scope>NUCLEOTIDE SEQUENCE [LARGE SCALE GENOMIC DNA]</scope>
    <source>
        <strain evidence="1">R1</strain>
        <tissue evidence="1">Leaf</tissue>
    </source>
</reference>
<gene>
    <name evidence="1" type="ORF">U9M48_043983</name>
</gene>
<keyword evidence="2" id="KW-1185">Reference proteome</keyword>